<gene>
    <name evidence="1" type="ORF">POCTA_138.1.T0810269</name>
</gene>
<keyword evidence="2" id="KW-1185">Reference proteome</keyword>
<comment type="caution">
    <text evidence="1">The sequence shown here is derived from an EMBL/GenBank/DDBJ whole genome shotgun (WGS) entry which is preliminary data.</text>
</comment>
<organism evidence="1 2">
    <name type="scientific">Paramecium octaurelia</name>
    <dbReference type="NCBI Taxonomy" id="43137"/>
    <lineage>
        <taxon>Eukaryota</taxon>
        <taxon>Sar</taxon>
        <taxon>Alveolata</taxon>
        <taxon>Ciliophora</taxon>
        <taxon>Intramacronucleata</taxon>
        <taxon>Oligohymenophorea</taxon>
        <taxon>Peniculida</taxon>
        <taxon>Parameciidae</taxon>
        <taxon>Paramecium</taxon>
    </lineage>
</organism>
<name>A0A8S1W5U6_PAROT</name>
<evidence type="ECO:0000313" key="2">
    <source>
        <dbReference type="Proteomes" id="UP000683925"/>
    </source>
</evidence>
<protein>
    <submittedName>
        <fullName evidence="1">Uncharacterized protein</fullName>
    </submittedName>
</protein>
<accession>A0A8S1W5U6</accession>
<proteinExistence type="predicted"/>
<sequence>MLALQLVDKTSSIRNCTKSTQYTGFPQMIDSSLILCSRTVSWCRPTDYQDILDFSFDNHDIISKKLNKKLQQAELQQLCYQVMVVKNAKWLLNNTSNQYLIQHKLQSQASFANISILYPIQILLFMPIS</sequence>
<dbReference type="EMBL" id="CAJJDP010000080">
    <property type="protein sequence ID" value="CAD8183812.1"/>
    <property type="molecule type" value="Genomic_DNA"/>
</dbReference>
<evidence type="ECO:0000313" key="1">
    <source>
        <dbReference type="EMBL" id="CAD8183812.1"/>
    </source>
</evidence>
<dbReference type="AlphaFoldDB" id="A0A8S1W5U6"/>
<dbReference type="Proteomes" id="UP000683925">
    <property type="component" value="Unassembled WGS sequence"/>
</dbReference>
<reference evidence="1" key="1">
    <citation type="submission" date="2021-01" db="EMBL/GenBank/DDBJ databases">
        <authorList>
            <consortium name="Genoscope - CEA"/>
            <person name="William W."/>
        </authorList>
    </citation>
    <scope>NUCLEOTIDE SEQUENCE</scope>
</reference>